<evidence type="ECO:0000313" key="4">
    <source>
        <dbReference type="Proteomes" id="UP000321523"/>
    </source>
</evidence>
<reference evidence="3 4" key="1">
    <citation type="submission" date="2019-07" db="EMBL/GenBank/DDBJ databases">
        <title>Whole genome shotgun sequence of Skermanella aerolata NBRC 106429.</title>
        <authorList>
            <person name="Hosoyama A."/>
            <person name="Uohara A."/>
            <person name="Ohji S."/>
            <person name="Ichikawa N."/>
        </authorList>
    </citation>
    <scope>NUCLEOTIDE SEQUENCE [LARGE SCALE GENOMIC DNA]</scope>
    <source>
        <strain evidence="3 4">NBRC 106429</strain>
    </source>
</reference>
<dbReference type="InterPro" id="IPR006842">
    <property type="entry name" value="Transposase_31"/>
</dbReference>
<keyword evidence="4" id="KW-1185">Reference proteome</keyword>
<dbReference type="GO" id="GO:1990238">
    <property type="term" value="F:double-stranded DNA endonuclease activity"/>
    <property type="evidence" value="ECO:0007669"/>
    <property type="project" value="TreeGrafter"/>
</dbReference>
<evidence type="ECO:0000259" key="1">
    <source>
        <dbReference type="Pfam" id="PF04754"/>
    </source>
</evidence>
<dbReference type="InterPro" id="IPR025587">
    <property type="entry name" value="DUF4351"/>
</dbReference>
<comment type="caution">
    <text evidence="3">The sequence shown here is derived from an EMBL/GenBank/DDBJ whole genome shotgun (WGS) entry which is preliminary data.</text>
</comment>
<protein>
    <submittedName>
        <fullName evidence="3">Transposase</fullName>
    </submittedName>
</protein>
<feature type="domain" description="DUF4351" evidence="2">
    <location>
        <begin position="272"/>
        <end position="323"/>
    </location>
</feature>
<proteinExistence type="predicted"/>
<gene>
    <name evidence="3" type="ORF">SAE02_69810</name>
</gene>
<dbReference type="Pfam" id="PF04754">
    <property type="entry name" value="Transposase_31"/>
    <property type="match status" value="1"/>
</dbReference>
<dbReference type="EMBL" id="BJYZ01000051">
    <property type="protein sequence ID" value="GEO42833.1"/>
    <property type="molecule type" value="Genomic_DNA"/>
</dbReference>
<name>A0A512E274_9PROT</name>
<evidence type="ECO:0000313" key="3">
    <source>
        <dbReference type="EMBL" id="GEO42833.1"/>
    </source>
</evidence>
<dbReference type="InterPro" id="IPR051699">
    <property type="entry name" value="Rpn/YhgA-like_nuclease"/>
</dbReference>
<dbReference type="Pfam" id="PF14261">
    <property type="entry name" value="DUF4351"/>
    <property type="match status" value="1"/>
</dbReference>
<sequence length="332" mass="36539">MQNLPVTHDAFFRALMDEPGVAAALLREHLPAEVAALLAPDAPELLDAHFVAAHLRHSQADRLYKARALTGGEVYIYVLLEHKSAPDPEVGVQLLGYLAEIWRRLDRQRLEQDGAVGSERPPIVPLVIYHGAREWTVPLSFGETVAADPALRPYLPDFTYSLLDLGQVADDQLSSQRVARGGLRVLKYSHRPDGQGAAVLAAVDDLLGSGILVSAFIYINWAYDAVDRQAIEGALAQAPDEQREAVMSVMAQEREQGRIEGRAEGRVEGEVKGQAKGKAETLLRLLNRRFHSVSEDYRTQVLAANTEQLDTWIDAVLDAECIESVFGRPTAH</sequence>
<dbReference type="Proteomes" id="UP000321523">
    <property type="component" value="Unassembled WGS sequence"/>
</dbReference>
<accession>A0A512E274</accession>
<organism evidence="3 4">
    <name type="scientific">Skermanella aerolata</name>
    <dbReference type="NCBI Taxonomy" id="393310"/>
    <lineage>
        <taxon>Bacteria</taxon>
        <taxon>Pseudomonadati</taxon>
        <taxon>Pseudomonadota</taxon>
        <taxon>Alphaproteobacteria</taxon>
        <taxon>Rhodospirillales</taxon>
        <taxon>Azospirillaceae</taxon>
        <taxon>Skermanella</taxon>
    </lineage>
</organism>
<feature type="domain" description="Transposase (putative) YhgA-like" evidence="1">
    <location>
        <begin position="7"/>
        <end position="193"/>
    </location>
</feature>
<dbReference type="RefSeq" id="WP_169789451.1">
    <property type="nucleotide sequence ID" value="NZ_BJYZ01000051.1"/>
</dbReference>
<dbReference type="PANTHER" id="PTHR34611">
    <property type="match status" value="1"/>
</dbReference>
<evidence type="ECO:0000259" key="2">
    <source>
        <dbReference type="Pfam" id="PF14261"/>
    </source>
</evidence>
<dbReference type="AlphaFoldDB" id="A0A512E274"/>
<dbReference type="PANTHER" id="PTHR34611:SF2">
    <property type="entry name" value="INACTIVE RECOMBINATION-PROMOTING NUCLEASE-LIKE PROTEIN RPNE-RELATED"/>
    <property type="match status" value="1"/>
</dbReference>
<dbReference type="GO" id="GO:0006310">
    <property type="term" value="P:DNA recombination"/>
    <property type="evidence" value="ECO:0007669"/>
    <property type="project" value="TreeGrafter"/>
</dbReference>